<feature type="transmembrane region" description="Helical" evidence="9">
    <location>
        <begin position="55"/>
        <end position="80"/>
    </location>
</feature>
<feature type="transmembrane region" description="Helical" evidence="9">
    <location>
        <begin position="86"/>
        <end position="109"/>
    </location>
</feature>
<reference evidence="11 12" key="2">
    <citation type="journal article" date="2016" name="Appl. Microbiol. Biotechnol.">
        <title>Mutations improving production and secretion of extracellular lipase by Burkholderia glumae PG1.</title>
        <authorList>
            <person name="Knapp A."/>
            <person name="Voget S."/>
            <person name="Gao R."/>
            <person name="Zaburannyi N."/>
            <person name="Krysciak D."/>
            <person name="Breuer M."/>
            <person name="Hauer B."/>
            <person name="Streit W.R."/>
            <person name="Muller R."/>
            <person name="Daniel R."/>
            <person name="Jaeger K.E."/>
        </authorList>
    </citation>
    <scope>NUCLEOTIDE SEQUENCE [LARGE SCALE GENOMIC DNA]</scope>
    <source>
        <strain evidence="11 12">PG1</strain>
    </source>
</reference>
<evidence type="ECO:0000256" key="4">
    <source>
        <dbReference type="ARBA" id="ARBA00022475"/>
    </source>
</evidence>
<dbReference type="OrthoDB" id="8654509at2"/>
<keyword evidence="6" id="KW-0029">Amino-acid transport</keyword>
<dbReference type="KEGG" id="bpla:bpln_2g24940"/>
<evidence type="ECO:0000256" key="1">
    <source>
        <dbReference type="ARBA" id="ARBA00004429"/>
    </source>
</evidence>
<sequence>MSIDFSIVTAAVPPLLEGLKVTAQVCVLGIPLGIVAGTVAAYCRTLPGGAWLFRLLRAGSLAYVEVVRNVPFLILVYLSFFGLPKLGLMVPAFAIGVAATAFYTGGYFCEILRAALASLAHGQLQAARSLGLSALQVQRHVVLPQIVGFLAPATTSLTIMMFKDSSIFSVMSLAELTYQSNLLTADTFAYVEVLGTTAFIYWSCSVLLDVAGQWAERVATRYRRA</sequence>
<dbReference type="PANTHER" id="PTHR30614:SF0">
    <property type="entry name" value="L-CYSTINE TRANSPORT SYSTEM PERMEASE PROTEIN TCYL"/>
    <property type="match status" value="1"/>
</dbReference>
<dbReference type="NCBIfam" id="TIGR01726">
    <property type="entry name" value="HEQRo_perm_3TM"/>
    <property type="match status" value="1"/>
</dbReference>
<reference evidence="12" key="1">
    <citation type="submission" date="2011-03" db="EMBL/GenBank/DDBJ databases">
        <authorList>
            <person name="Voget S."/>
            <person name="Streit W.R."/>
            <person name="Jaeger K.E."/>
            <person name="Daniel R."/>
        </authorList>
    </citation>
    <scope>NUCLEOTIDE SEQUENCE [LARGE SCALE GENOMIC DNA]</scope>
    <source>
        <strain evidence="12">PG1</strain>
    </source>
</reference>
<evidence type="ECO:0000256" key="3">
    <source>
        <dbReference type="ARBA" id="ARBA00022448"/>
    </source>
</evidence>
<dbReference type="InterPro" id="IPR000515">
    <property type="entry name" value="MetI-like"/>
</dbReference>
<protein>
    <submittedName>
        <fullName evidence="11">Putative amino acid ABC transporter, permease protein, His/Glu/Gln/arg/opine family</fullName>
    </submittedName>
</protein>
<evidence type="ECO:0000256" key="2">
    <source>
        <dbReference type="ARBA" id="ARBA00010072"/>
    </source>
</evidence>
<dbReference type="PROSITE" id="PS50928">
    <property type="entry name" value="ABC_TM1"/>
    <property type="match status" value="1"/>
</dbReference>
<keyword evidence="4" id="KW-1003">Cell membrane</keyword>
<keyword evidence="3 9" id="KW-0813">Transport</keyword>
<dbReference type="InterPro" id="IPR010065">
    <property type="entry name" value="AA_ABC_transptr_permease_3TM"/>
</dbReference>
<keyword evidence="12" id="KW-1185">Reference proteome</keyword>
<comment type="subcellular location">
    <subcellularLocation>
        <location evidence="1">Cell inner membrane</location>
        <topology evidence="1">Multi-pass membrane protein</topology>
    </subcellularLocation>
    <subcellularLocation>
        <location evidence="9">Cell membrane</location>
        <topology evidence="9">Multi-pass membrane protein</topology>
    </subcellularLocation>
</comment>
<dbReference type="InterPro" id="IPR035906">
    <property type="entry name" value="MetI-like_sf"/>
</dbReference>
<dbReference type="CDD" id="cd06261">
    <property type="entry name" value="TM_PBP2"/>
    <property type="match status" value="1"/>
</dbReference>
<dbReference type="Gene3D" id="1.10.3720.10">
    <property type="entry name" value="MetI-like"/>
    <property type="match status" value="1"/>
</dbReference>
<feature type="domain" description="ABC transmembrane type-1" evidence="10">
    <location>
        <begin position="15"/>
        <end position="212"/>
    </location>
</feature>
<evidence type="ECO:0000259" key="10">
    <source>
        <dbReference type="PROSITE" id="PS50928"/>
    </source>
</evidence>
<dbReference type="PANTHER" id="PTHR30614">
    <property type="entry name" value="MEMBRANE COMPONENT OF AMINO ACID ABC TRANSPORTER"/>
    <property type="match status" value="1"/>
</dbReference>
<gene>
    <name evidence="11" type="ORF">BGL_2c24630</name>
</gene>
<keyword evidence="8 9" id="KW-0472">Membrane</keyword>
<dbReference type="Proteomes" id="UP000031838">
    <property type="component" value="Chromosome 2"/>
</dbReference>
<dbReference type="GO" id="GO:0043190">
    <property type="term" value="C:ATP-binding cassette (ABC) transporter complex"/>
    <property type="evidence" value="ECO:0007669"/>
    <property type="project" value="InterPro"/>
</dbReference>
<proteinExistence type="inferred from homology"/>
<organism evidence="11 12">
    <name type="scientific">Burkholderia plantarii</name>
    <dbReference type="NCBI Taxonomy" id="41899"/>
    <lineage>
        <taxon>Bacteria</taxon>
        <taxon>Pseudomonadati</taxon>
        <taxon>Pseudomonadota</taxon>
        <taxon>Betaproteobacteria</taxon>
        <taxon>Burkholderiales</taxon>
        <taxon>Burkholderiaceae</taxon>
        <taxon>Burkholderia</taxon>
    </lineage>
</organism>
<dbReference type="Pfam" id="PF00528">
    <property type="entry name" value="BPD_transp_1"/>
    <property type="match status" value="1"/>
</dbReference>
<dbReference type="HOGENOM" id="CLU_019602_1_0_4"/>
<evidence type="ECO:0000256" key="9">
    <source>
        <dbReference type="RuleBase" id="RU363032"/>
    </source>
</evidence>
<dbReference type="SUPFAM" id="SSF161098">
    <property type="entry name" value="MetI-like"/>
    <property type="match status" value="1"/>
</dbReference>
<evidence type="ECO:0000313" key="11">
    <source>
        <dbReference type="EMBL" id="AJK50519.1"/>
    </source>
</evidence>
<dbReference type="InterPro" id="IPR043429">
    <property type="entry name" value="ArtM/GltK/GlnP/TcyL/YhdX-like"/>
</dbReference>
<dbReference type="KEGG" id="bgp:BGL_2c24630"/>
<evidence type="ECO:0000313" key="12">
    <source>
        <dbReference type="Proteomes" id="UP000031838"/>
    </source>
</evidence>
<evidence type="ECO:0000256" key="7">
    <source>
        <dbReference type="ARBA" id="ARBA00022989"/>
    </source>
</evidence>
<evidence type="ECO:0000256" key="6">
    <source>
        <dbReference type="ARBA" id="ARBA00022970"/>
    </source>
</evidence>
<accession>A0A0B6S7V0</accession>
<dbReference type="GO" id="GO:0006865">
    <property type="term" value="P:amino acid transport"/>
    <property type="evidence" value="ECO:0007669"/>
    <property type="project" value="UniProtKB-KW"/>
</dbReference>
<keyword evidence="7 9" id="KW-1133">Transmembrane helix</keyword>
<evidence type="ECO:0000256" key="5">
    <source>
        <dbReference type="ARBA" id="ARBA00022692"/>
    </source>
</evidence>
<feature type="transmembrane region" description="Helical" evidence="9">
    <location>
        <begin position="21"/>
        <end position="43"/>
    </location>
</feature>
<dbReference type="RefSeq" id="WP_042628789.1">
    <property type="nucleotide sequence ID" value="NZ_BSTO01000030.1"/>
</dbReference>
<evidence type="ECO:0000256" key="8">
    <source>
        <dbReference type="ARBA" id="ARBA00023136"/>
    </source>
</evidence>
<dbReference type="AlphaFoldDB" id="A0A0B6S7V0"/>
<comment type="similarity">
    <text evidence="2">Belongs to the binding-protein-dependent transport system permease family. HisMQ subfamily.</text>
</comment>
<dbReference type="EMBL" id="CP002581">
    <property type="protein sequence ID" value="AJK50519.1"/>
    <property type="molecule type" value="Genomic_DNA"/>
</dbReference>
<name>A0A0B6S7V0_BURPL</name>
<dbReference type="GO" id="GO:0022857">
    <property type="term" value="F:transmembrane transporter activity"/>
    <property type="evidence" value="ECO:0007669"/>
    <property type="project" value="InterPro"/>
</dbReference>
<keyword evidence="5 9" id="KW-0812">Transmembrane</keyword>